<feature type="compositionally biased region" description="Basic and acidic residues" evidence="1">
    <location>
        <begin position="255"/>
        <end position="264"/>
    </location>
</feature>
<accession>A0AAV9P1H8</accession>
<dbReference type="Proteomes" id="UP001337655">
    <property type="component" value="Unassembled WGS sequence"/>
</dbReference>
<dbReference type="AlphaFoldDB" id="A0AAV9P1H8"/>
<keyword evidence="3" id="KW-1185">Reference proteome</keyword>
<evidence type="ECO:0000256" key="1">
    <source>
        <dbReference type="SAM" id="MobiDB-lite"/>
    </source>
</evidence>
<gene>
    <name evidence="2" type="ORF">LTR77_009430</name>
</gene>
<name>A0AAV9P1H8_9PEZI</name>
<comment type="caution">
    <text evidence="2">The sequence shown here is derived from an EMBL/GenBank/DDBJ whole genome shotgun (WGS) entry which is preliminary data.</text>
</comment>
<reference evidence="2 3" key="1">
    <citation type="submission" date="2023-08" db="EMBL/GenBank/DDBJ databases">
        <title>Black Yeasts Isolated from many extreme environments.</title>
        <authorList>
            <person name="Coleine C."/>
            <person name="Stajich J.E."/>
            <person name="Selbmann L."/>
        </authorList>
    </citation>
    <scope>NUCLEOTIDE SEQUENCE [LARGE SCALE GENOMIC DNA]</scope>
    <source>
        <strain evidence="2 3">CCFEE 5935</strain>
    </source>
</reference>
<proteinExistence type="predicted"/>
<feature type="compositionally biased region" description="Polar residues" evidence="1">
    <location>
        <begin position="60"/>
        <end position="69"/>
    </location>
</feature>
<organism evidence="2 3">
    <name type="scientific">Saxophila tyrrhenica</name>
    <dbReference type="NCBI Taxonomy" id="1690608"/>
    <lineage>
        <taxon>Eukaryota</taxon>
        <taxon>Fungi</taxon>
        <taxon>Dikarya</taxon>
        <taxon>Ascomycota</taxon>
        <taxon>Pezizomycotina</taxon>
        <taxon>Dothideomycetes</taxon>
        <taxon>Dothideomycetidae</taxon>
        <taxon>Mycosphaerellales</taxon>
        <taxon>Extremaceae</taxon>
        <taxon>Saxophila</taxon>
    </lineage>
</organism>
<evidence type="ECO:0000313" key="3">
    <source>
        <dbReference type="Proteomes" id="UP001337655"/>
    </source>
</evidence>
<dbReference type="EMBL" id="JAVRRT010000018">
    <property type="protein sequence ID" value="KAK5164767.1"/>
    <property type="molecule type" value="Genomic_DNA"/>
</dbReference>
<dbReference type="RefSeq" id="XP_064654963.1">
    <property type="nucleotide sequence ID" value="XM_064806658.1"/>
</dbReference>
<dbReference type="GeneID" id="89930762"/>
<feature type="compositionally biased region" description="Low complexity" evidence="1">
    <location>
        <begin position="239"/>
        <end position="252"/>
    </location>
</feature>
<evidence type="ECO:0000313" key="2">
    <source>
        <dbReference type="EMBL" id="KAK5164767.1"/>
    </source>
</evidence>
<feature type="compositionally biased region" description="Basic and acidic residues" evidence="1">
    <location>
        <begin position="1"/>
        <end position="12"/>
    </location>
</feature>
<feature type="region of interest" description="Disordered" evidence="1">
    <location>
        <begin position="1"/>
        <end position="69"/>
    </location>
</feature>
<sequence length="290" mass="31516">MESSHTQHHEPSGEQTSSTATGNAQQASESSNGLGVSMSGTQHQSSLSDNQPRDRYQPTAGPQAQLTAAIYSTSSTTRQCFRQSFAERQSSAGHVESFEATFPHPAGERLMSDPRQAARELEECCLLYQANEPASASPMERWVAASPEDEPTYVDWISFLRAYRPYHGYQTAVGRATSRHHHTLAQETSPGHNGLLEPANQSRITHGASIERTPASMPLETTRAVEERQRNSWLDLDDSASPAMSSSGSGVSTPEHIDQELQPRDPGEMVRMIIATFGAVGSADGYGRGE</sequence>
<feature type="region of interest" description="Disordered" evidence="1">
    <location>
        <begin position="231"/>
        <end position="264"/>
    </location>
</feature>
<protein>
    <submittedName>
        <fullName evidence="2">Uncharacterized protein</fullName>
    </submittedName>
</protein>
<feature type="compositionally biased region" description="Polar residues" evidence="1">
    <location>
        <begin position="13"/>
        <end position="50"/>
    </location>
</feature>